<keyword evidence="2" id="KW-1185">Reference proteome</keyword>
<dbReference type="EMBL" id="JAFCMP010000221">
    <property type="protein sequence ID" value="KAG5183308.1"/>
    <property type="molecule type" value="Genomic_DNA"/>
</dbReference>
<evidence type="ECO:0000313" key="1">
    <source>
        <dbReference type="EMBL" id="KAG5183308.1"/>
    </source>
</evidence>
<reference evidence="1" key="1">
    <citation type="submission" date="2021-02" db="EMBL/GenBank/DDBJ databases">
        <title>First Annotated Genome of the Yellow-green Alga Tribonema minus.</title>
        <authorList>
            <person name="Mahan K.M."/>
        </authorList>
    </citation>
    <scope>NUCLEOTIDE SEQUENCE</scope>
    <source>
        <strain evidence="1">UTEX B ZZ1240</strain>
    </source>
</reference>
<dbReference type="Proteomes" id="UP000664859">
    <property type="component" value="Unassembled WGS sequence"/>
</dbReference>
<accession>A0A836CFI1</accession>
<protein>
    <submittedName>
        <fullName evidence="1">Uncharacterized protein</fullName>
    </submittedName>
</protein>
<dbReference type="AlphaFoldDB" id="A0A836CFI1"/>
<proteinExistence type="predicted"/>
<comment type="caution">
    <text evidence="1">The sequence shown here is derived from an EMBL/GenBank/DDBJ whole genome shotgun (WGS) entry which is preliminary data.</text>
</comment>
<evidence type="ECO:0000313" key="2">
    <source>
        <dbReference type="Proteomes" id="UP000664859"/>
    </source>
</evidence>
<gene>
    <name evidence="1" type="ORF">JKP88DRAFT_290458</name>
</gene>
<name>A0A836CFI1_9STRA</name>
<organism evidence="1 2">
    <name type="scientific">Tribonema minus</name>
    <dbReference type="NCBI Taxonomy" id="303371"/>
    <lineage>
        <taxon>Eukaryota</taxon>
        <taxon>Sar</taxon>
        <taxon>Stramenopiles</taxon>
        <taxon>Ochrophyta</taxon>
        <taxon>PX clade</taxon>
        <taxon>Xanthophyceae</taxon>
        <taxon>Tribonematales</taxon>
        <taxon>Tribonemataceae</taxon>
        <taxon>Tribonema</taxon>
    </lineage>
</organism>
<sequence length="410" mass="40965">MALASLKRGTSQIAFVFQGTVQVWAHEVVIVLGAASAAAYLIDIVNNPTIWASSTPKRIVVPAGVERGSGTSWVFAPMPAGSSIASSWGGSLTLEIRGTLSGIGGTANSGVGGSVIVGTVTGKDGQKLIVNVFAGAILRAGGGGGVWVGGIYYYAVSQTGQNGGDDNTWYWYSIARQYTVTDVPNYTAGGVAANAGKGQGFDGPATVGGAAVGGGTNAGASGKSGDGGGYGSPGTTGANGTNGNASAGLAGAAPGLAGFYLTGAANVALERIVSHMNGVGASIVNAYPMAEVQSWTIQKGEAEALHLLGEPAVLAMTAAEVSAAAPFLVAVCLAHYGPPTDDATGASQLWGKVVEVKTNADLWAGLSAFVNGLRARAKDQIANAVDEAEVFEIESGTQTELSAFRDLYGV</sequence>